<feature type="transmembrane region" description="Helical" evidence="2">
    <location>
        <begin position="501"/>
        <end position="534"/>
    </location>
</feature>
<feature type="domain" description="ABC1 atypical kinase-like" evidence="3">
    <location>
        <begin position="94"/>
        <end position="339"/>
    </location>
</feature>
<dbReference type="InterPro" id="IPR004147">
    <property type="entry name" value="ABC1_dom"/>
</dbReference>
<dbReference type="InterPro" id="IPR011009">
    <property type="entry name" value="Kinase-like_dom_sf"/>
</dbReference>
<keyword evidence="2" id="KW-0472">Membrane</keyword>
<evidence type="ECO:0000256" key="2">
    <source>
        <dbReference type="SAM" id="Phobius"/>
    </source>
</evidence>
<keyword evidence="5" id="KW-1185">Reference proteome</keyword>
<sequence>MIPHVTRLLELWRIAAHYRLDTLFPAEELPVKARHALSLIKIHPAAWSSREKKNPLKLKEALEDMGPLAIKLGQLLSTRRDLIPPEVLSQLVLLQDRVKPYDTQLAKQRIQESLKADVSTLFSRFDEQPLAAASIAQVHTAALHDGREVVVKVTRPDIRSQILQDFEILAWLGDWLENRLEAARALHLSEIIQDYRQIILNELDLSLEADNTRRMRHYFTGSSMMYVPEVYMDSKDVMVAERITGVPISDIATFDRLGMDRADLAEKGLTIFFTQVFRDNFFHADMHPGNVFVETINPSNPRFIALDCAIMGELSKHDQMTIARMLLAVMNSNFMQLIQIVHQAGWIPPGTDQDALSREMRRTVGPMVSKPMDQLDFAGILIQVMDIARRFHLEIPPQLMLLLKTLVHVEGLGTDLYPQLDIWKLAKPILTEWVKANMNPVKNVKELGQQIPDLLLGAQDIPGLLIDSLNGLKNQSAWHDKQLREIQQMRLQMQQQQRRSWIFGSTMLILLTIAIISPWFISVILIVLSSLIALWRIAK</sequence>
<dbReference type="RefSeq" id="WP_005200464.1">
    <property type="nucleotide sequence ID" value="NZ_JAKZGE010000007.1"/>
</dbReference>
<organism evidence="4 5">
    <name type="scientific">Acinetobacter higginsii</name>
    <dbReference type="NCBI Taxonomy" id="70347"/>
    <lineage>
        <taxon>Bacteria</taxon>
        <taxon>Pseudomonadati</taxon>
        <taxon>Pseudomonadota</taxon>
        <taxon>Gammaproteobacteria</taxon>
        <taxon>Moraxellales</taxon>
        <taxon>Moraxellaceae</taxon>
        <taxon>Acinetobacter</taxon>
    </lineage>
</organism>
<dbReference type="InterPro" id="IPR050154">
    <property type="entry name" value="UbiB_kinase"/>
</dbReference>
<dbReference type="AlphaFoldDB" id="N9T4T8"/>
<dbReference type="SUPFAM" id="SSF56112">
    <property type="entry name" value="Protein kinase-like (PK-like)"/>
    <property type="match status" value="1"/>
</dbReference>
<reference evidence="4 5" key="1">
    <citation type="submission" date="2013-02" db="EMBL/GenBank/DDBJ databases">
        <title>The Genome Sequence of Acinetobacter sp. CIP 70.18.</title>
        <authorList>
            <consortium name="The Broad Institute Genome Sequencing Platform"/>
            <consortium name="The Broad Institute Genome Sequencing Center for Infectious Disease"/>
            <person name="Cerqueira G."/>
            <person name="Feldgarden M."/>
            <person name="Courvalin P."/>
            <person name="Perichon B."/>
            <person name="Grillot-Courvalin C."/>
            <person name="Clermont D."/>
            <person name="Rocha E."/>
            <person name="Yoon E.-J."/>
            <person name="Nemec A."/>
            <person name="Walker B."/>
            <person name="Young S.K."/>
            <person name="Zeng Q."/>
            <person name="Gargeya S."/>
            <person name="Fitzgerald M."/>
            <person name="Haas B."/>
            <person name="Abouelleil A."/>
            <person name="Alvarado L."/>
            <person name="Arachchi H.M."/>
            <person name="Berlin A.M."/>
            <person name="Chapman S.B."/>
            <person name="Dewar J."/>
            <person name="Goldberg J."/>
            <person name="Griggs A."/>
            <person name="Gujja S."/>
            <person name="Hansen M."/>
            <person name="Howarth C."/>
            <person name="Imamovic A."/>
            <person name="Larimer J."/>
            <person name="McCowan C."/>
            <person name="Murphy C."/>
            <person name="Neiman D."/>
            <person name="Pearson M."/>
            <person name="Priest M."/>
            <person name="Roberts A."/>
            <person name="Saif S."/>
            <person name="Shea T."/>
            <person name="Sisk P."/>
            <person name="Sykes S."/>
            <person name="Wortman J."/>
            <person name="Nusbaum C."/>
            <person name="Birren B."/>
        </authorList>
    </citation>
    <scope>NUCLEOTIDE SEQUENCE [LARGE SCALE GENOMIC DNA]</scope>
    <source>
        <strain evidence="4 5">CIP 70.18</strain>
    </source>
</reference>
<keyword evidence="2" id="KW-0812">Transmembrane</keyword>
<keyword evidence="2" id="KW-1133">Transmembrane helix</keyword>
<evidence type="ECO:0000313" key="5">
    <source>
        <dbReference type="Proteomes" id="UP000013084"/>
    </source>
</evidence>
<dbReference type="HOGENOM" id="CLU_006533_0_0_6"/>
<dbReference type="Proteomes" id="UP000013084">
    <property type="component" value="Unassembled WGS sequence"/>
</dbReference>
<evidence type="ECO:0000256" key="1">
    <source>
        <dbReference type="ARBA" id="ARBA00009670"/>
    </source>
</evidence>
<gene>
    <name evidence="4" type="ORF">F902_00312</name>
</gene>
<dbReference type="OrthoDB" id="9795390at2"/>
<dbReference type="PANTHER" id="PTHR10566:SF113">
    <property type="entry name" value="PROTEIN ACTIVITY OF BC1 COMPLEX KINASE 7, CHLOROPLASTIC"/>
    <property type="match status" value="1"/>
</dbReference>
<dbReference type="PATRIC" id="fig|1217700.3.peg.286"/>
<comment type="similarity">
    <text evidence="1">Belongs to the protein kinase superfamily. ADCK protein kinase family.</text>
</comment>
<evidence type="ECO:0000259" key="3">
    <source>
        <dbReference type="Pfam" id="PF03109"/>
    </source>
</evidence>
<dbReference type="EMBL" id="APRN01000028">
    <property type="protein sequence ID" value="ENX62121.1"/>
    <property type="molecule type" value="Genomic_DNA"/>
</dbReference>
<accession>N9T4T8</accession>
<name>N9T4T8_9GAMM</name>
<dbReference type="PANTHER" id="PTHR10566">
    <property type="entry name" value="CHAPERONE-ACTIVITY OF BC1 COMPLEX CABC1 -RELATED"/>
    <property type="match status" value="1"/>
</dbReference>
<dbReference type="Pfam" id="PF03109">
    <property type="entry name" value="ABC1"/>
    <property type="match status" value="1"/>
</dbReference>
<protein>
    <recommendedName>
        <fullName evidence="3">ABC1 atypical kinase-like domain-containing protein</fullName>
    </recommendedName>
</protein>
<comment type="caution">
    <text evidence="4">The sequence shown here is derived from an EMBL/GenBank/DDBJ whole genome shotgun (WGS) entry which is preliminary data.</text>
</comment>
<evidence type="ECO:0000313" key="4">
    <source>
        <dbReference type="EMBL" id="ENX62121.1"/>
    </source>
</evidence>
<proteinExistence type="inferred from homology"/>